<name>A0AAU8RFV3_9FLAO</name>
<gene>
    <name evidence="1" type="ORF">M666_12280</name>
</gene>
<dbReference type="InterPro" id="IPR011051">
    <property type="entry name" value="RmlC_Cupin_sf"/>
</dbReference>
<reference evidence="1 2" key="1">
    <citation type="journal article" date="2014" name="Environ. Microbiol.">
        <title>Contrasting genomic patterns and infection strategies of two co-existing Bacteroidetes podovirus genera.</title>
        <authorList>
            <person name="Holmfeldt K."/>
            <person name="Howard-Varona C."/>
            <person name="Solonenko N."/>
            <person name="Sullivan M.B."/>
        </authorList>
    </citation>
    <scope>NUCLEOTIDE SEQUENCE [LARGE SCALE GENOMIC DNA]</scope>
    <source>
        <strain evidence="1 2">18</strain>
    </source>
</reference>
<dbReference type="InterPro" id="IPR014710">
    <property type="entry name" value="RmlC-like_jellyroll"/>
</dbReference>
<dbReference type="GeneID" id="78061516"/>
<evidence type="ECO:0008006" key="3">
    <source>
        <dbReference type="Google" id="ProtNLM"/>
    </source>
</evidence>
<dbReference type="Proteomes" id="UP000030786">
    <property type="component" value="Chromosome"/>
</dbReference>
<accession>A0AAU8RFV3</accession>
<dbReference type="KEGG" id="cbat:M666_12280"/>
<dbReference type="SUPFAM" id="SSF51182">
    <property type="entry name" value="RmlC-like cupins"/>
    <property type="match status" value="1"/>
</dbReference>
<evidence type="ECO:0000313" key="2">
    <source>
        <dbReference type="Proteomes" id="UP000030786"/>
    </source>
</evidence>
<proteinExistence type="predicted"/>
<sequence length="143" mass="16221">MGITKTQGAAHTDERGKLVFFNNFSLKPVVRFYEINPSNTDVVRAWQGHLKETKWFYCCEGAFLFYLIAIDNKGNLRPDLKIEQYILDSDDPVILQVPGGFASGFKALKEHAKLMVYSNVSVTASIADDFRFPETAHIVDWTI</sequence>
<dbReference type="Gene3D" id="2.60.120.10">
    <property type="entry name" value="Jelly Rolls"/>
    <property type="match status" value="1"/>
</dbReference>
<evidence type="ECO:0000313" key="1">
    <source>
        <dbReference type="EMBL" id="AIZ42294.1"/>
    </source>
</evidence>
<dbReference type="AlphaFoldDB" id="A0AAU8RFV3"/>
<dbReference type="EMBL" id="CP009976">
    <property type="protein sequence ID" value="AIZ42294.1"/>
    <property type="molecule type" value="Genomic_DNA"/>
</dbReference>
<dbReference type="RefSeq" id="WP_029446079.1">
    <property type="nucleotide sequence ID" value="NZ_CP009976.1"/>
</dbReference>
<organism evidence="1 2">
    <name type="scientific">Cellulophaga baltica 18</name>
    <dbReference type="NCBI Taxonomy" id="1348584"/>
    <lineage>
        <taxon>Bacteria</taxon>
        <taxon>Pseudomonadati</taxon>
        <taxon>Bacteroidota</taxon>
        <taxon>Flavobacteriia</taxon>
        <taxon>Flavobacteriales</taxon>
        <taxon>Flavobacteriaceae</taxon>
        <taxon>Cellulophaga</taxon>
    </lineage>
</organism>
<protein>
    <recommendedName>
        <fullName evidence="3">Sugar epimerase</fullName>
    </recommendedName>
</protein>